<organism evidence="2">
    <name type="scientific">marine sediment metagenome</name>
    <dbReference type="NCBI Taxonomy" id="412755"/>
    <lineage>
        <taxon>unclassified sequences</taxon>
        <taxon>metagenomes</taxon>
        <taxon>ecological metagenomes</taxon>
    </lineage>
</organism>
<dbReference type="AlphaFoldDB" id="A0A0F9FWK4"/>
<feature type="region of interest" description="Disordered" evidence="1">
    <location>
        <begin position="1"/>
        <end position="38"/>
    </location>
</feature>
<protein>
    <submittedName>
        <fullName evidence="2">Uncharacterized protein</fullName>
    </submittedName>
</protein>
<reference evidence="2" key="1">
    <citation type="journal article" date="2015" name="Nature">
        <title>Complex archaea that bridge the gap between prokaryotes and eukaryotes.</title>
        <authorList>
            <person name="Spang A."/>
            <person name="Saw J.H."/>
            <person name="Jorgensen S.L."/>
            <person name="Zaremba-Niedzwiedzka K."/>
            <person name="Martijn J."/>
            <person name="Lind A.E."/>
            <person name="van Eijk R."/>
            <person name="Schleper C."/>
            <person name="Guy L."/>
            <person name="Ettema T.J."/>
        </authorList>
    </citation>
    <scope>NUCLEOTIDE SEQUENCE</scope>
</reference>
<gene>
    <name evidence="2" type="ORF">LCGC14_1982840</name>
</gene>
<comment type="caution">
    <text evidence="2">The sequence shown here is derived from an EMBL/GenBank/DDBJ whole genome shotgun (WGS) entry which is preliminary data.</text>
</comment>
<sequence length="97" mass="10432">MDERDVAGSVQDPRQGVRPEFEGSVPCRMAGEEPPGGPPEALRWAAWAESWGRALVVEGVPALAAPFYYLWDALRAYGEGAIDEAGLGGRFNYGPPL</sequence>
<name>A0A0F9FWK4_9ZZZZ</name>
<accession>A0A0F9FWK4</accession>
<proteinExistence type="predicted"/>
<evidence type="ECO:0000256" key="1">
    <source>
        <dbReference type="SAM" id="MobiDB-lite"/>
    </source>
</evidence>
<dbReference type="EMBL" id="LAZR01022219">
    <property type="protein sequence ID" value="KKL82631.1"/>
    <property type="molecule type" value="Genomic_DNA"/>
</dbReference>
<evidence type="ECO:0000313" key="2">
    <source>
        <dbReference type="EMBL" id="KKL82631.1"/>
    </source>
</evidence>